<reference evidence="6" key="1">
    <citation type="submission" date="2024-06" db="EMBL/GenBank/DDBJ databases">
        <authorList>
            <person name="Li S."/>
        </authorList>
    </citation>
    <scope>NUCLEOTIDE SEQUENCE</scope>
    <source>
        <strain evidence="6">SR10</strain>
    </source>
</reference>
<gene>
    <name evidence="6" type="ORF">ABU614_02805</name>
</gene>
<dbReference type="Pfam" id="PF04505">
    <property type="entry name" value="CD225"/>
    <property type="match status" value="1"/>
</dbReference>
<organism evidence="6">
    <name type="scientific">Lysobacter firmicutimachus</name>
    <dbReference type="NCBI Taxonomy" id="1792846"/>
    <lineage>
        <taxon>Bacteria</taxon>
        <taxon>Pseudomonadati</taxon>
        <taxon>Pseudomonadota</taxon>
        <taxon>Gammaproteobacteria</taxon>
        <taxon>Lysobacterales</taxon>
        <taxon>Lysobacteraceae</taxon>
        <taxon>Lysobacter</taxon>
    </lineage>
</organism>
<dbReference type="AlphaFoldDB" id="A0AAU8MWL4"/>
<evidence type="ECO:0000256" key="3">
    <source>
        <dbReference type="ARBA" id="ARBA00022989"/>
    </source>
</evidence>
<accession>A0AAU8MWL4</accession>
<dbReference type="RefSeq" id="WP_363798907.1">
    <property type="nucleotide sequence ID" value="NZ_CP159925.1"/>
</dbReference>
<evidence type="ECO:0000256" key="4">
    <source>
        <dbReference type="ARBA" id="ARBA00023136"/>
    </source>
</evidence>
<sequence length="109" mass="11356">MNQPAVGAKSPYPNYLVWSIIVTVIAFCACCGVGAIPGVVSIVYGAQVDSKFAAGDEAGAAQASANARTWAWVCTALVGLAVVMQVLGLFVEGMASGVDMLFDQARQWR</sequence>
<keyword evidence="4 5" id="KW-0472">Membrane</keyword>
<evidence type="ECO:0000256" key="2">
    <source>
        <dbReference type="ARBA" id="ARBA00022692"/>
    </source>
</evidence>
<evidence type="ECO:0000313" key="6">
    <source>
        <dbReference type="EMBL" id="XCO75737.1"/>
    </source>
</evidence>
<protein>
    <submittedName>
        <fullName evidence="6">CD225/dispanin family protein</fullName>
    </submittedName>
</protein>
<dbReference type="InterPro" id="IPR007593">
    <property type="entry name" value="CD225/Dispanin_fam"/>
</dbReference>
<dbReference type="GO" id="GO:0016020">
    <property type="term" value="C:membrane"/>
    <property type="evidence" value="ECO:0007669"/>
    <property type="project" value="UniProtKB-SubCell"/>
</dbReference>
<name>A0AAU8MWL4_9GAMM</name>
<keyword evidence="3 5" id="KW-1133">Transmembrane helix</keyword>
<proteinExistence type="predicted"/>
<evidence type="ECO:0000256" key="1">
    <source>
        <dbReference type="ARBA" id="ARBA00004370"/>
    </source>
</evidence>
<feature type="transmembrane region" description="Helical" evidence="5">
    <location>
        <begin position="70"/>
        <end position="91"/>
    </location>
</feature>
<evidence type="ECO:0000256" key="5">
    <source>
        <dbReference type="SAM" id="Phobius"/>
    </source>
</evidence>
<dbReference type="EMBL" id="CP159925">
    <property type="protein sequence ID" value="XCO75737.1"/>
    <property type="molecule type" value="Genomic_DNA"/>
</dbReference>
<keyword evidence="2 5" id="KW-0812">Transmembrane</keyword>
<comment type="subcellular location">
    <subcellularLocation>
        <location evidence="1">Membrane</location>
    </subcellularLocation>
</comment>
<feature type="transmembrane region" description="Helical" evidence="5">
    <location>
        <begin position="15"/>
        <end position="44"/>
    </location>
</feature>